<reference evidence="2" key="1">
    <citation type="submission" date="2023-02" db="EMBL/GenBank/DDBJ databases">
        <title>Genome of toxic invasive species Heracleum sosnowskyi carries increased number of genes despite the absence of recent whole-genome duplications.</title>
        <authorList>
            <person name="Schelkunov M."/>
            <person name="Shtratnikova V."/>
            <person name="Makarenko M."/>
            <person name="Klepikova A."/>
            <person name="Omelchenko D."/>
            <person name="Novikova G."/>
            <person name="Obukhova E."/>
            <person name="Bogdanov V."/>
            <person name="Penin A."/>
            <person name="Logacheva M."/>
        </authorList>
    </citation>
    <scope>NUCLEOTIDE SEQUENCE</scope>
    <source>
        <strain evidence="2">Hsosn_3</strain>
        <tissue evidence="2">Leaf</tissue>
    </source>
</reference>
<proteinExistence type="predicted"/>
<comment type="caution">
    <text evidence="2">The sequence shown here is derived from an EMBL/GenBank/DDBJ whole genome shotgun (WGS) entry which is preliminary data.</text>
</comment>
<organism evidence="2 3">
    <name type="scientific">Heracleum sosnowskyi</name>
    <dbReference type="NCBI Taxonomy" id="360622"/>
    <lineage>
        <taxon>Eukaryota</taxon>
        <taxon>Viridiplantae</taxon>
        <taxon>Streptophyta</taxon>
        <taxon>Embryophyta</taxon>
        <taxon>Tracheophyta</taxon>
        <taxon>Spermatophyta</taxon>
        <taxon>Magnoliopsida</taxon>
        <taxon>eudicotyledons</taxon>
        <taxon>Gunneridae</taxon>
        <taxon>Pentapetalae</taxon>
        <taxon>asterids</taxon>
        <taxon>campanulids</taxon>
        <taxon>Apiales</taxon>
        <taxon>Apiaceae</taxon>
        <taxon>Apioideae</taxon>
        <taxon>apioid superclade</taxon>
        <taxon>Tordylieae</taxon>
        <taxon>Tordyliinae</taxon>
        <taxon>Heracleum</taxon>
    </lineage>
</organism>
<evidence type="ECO:0000313" key="2">
    <source>
        <dbReference type="EMBL" id="KAK1385773.1"/>
    </source>
</evidence>
<dbReference type="Proteomes" id="UP001237642">
    <property type="component" value="Unassembled WGS sequence"/>
</dbReference>
<reference evidence="2" key="2">
    <citation type="submission" date="2023-05" db="EMBL/GenBank/DDBJ databases">
        <authorList>
            <person name="Schelkunov M.I."/>
        </authorList>
    </citation>
    <scope>NUCLEOTIDE SEQUENCE</scope>
    <source>
        <strain evidence="2">Hsosn_3</strain>
        <tissue evidence="2">Leaf</tissue>
    </source>
</reference>
<name>A0AAD8MVZ7_9APIA</name>
<protein>
    <submittedName>
        <fullName evidence="2">Uncharacterized protein</fullName>
    </submittedName>
</protein>
<dbReference type="Gene3D" id="3.40.800.20">
    <property type="entry name" value="Histone deacetylase domain"/>
    <property type="match status" value="1"/>
</dbReference>
<dbReference type="GO" id="GO:0006325">
    <property type="term" value="P:chromatin organization"/>
    <property type="evidence" value="ECO:0007669"/>
    <property type="project" value="UniProtKB-KW"/>
</dbReference>
<dbReference type="InterPro" id="IPR037138">
    <property type="entry name" value="His_deacetylse_dom_sf"/>
</dbReference>
<dbReference type="AlphaFoldDB" id="A0AAD8MVZ7"/>
<sequence length="158" mass="18615">MSIPSDFKLVTNPRMPRNFWEVRALICKTGIPPPWVKPQGRVNAITNFVDNEGNAPKTYYLRLYSILQVVKLWRLNNKRLLLLMEQIHWEASTSVGQDLDNQLPNNEYSNYFGPDYTLHYQPKPMANKKTPSDLEKIRKKRKWMAKLSHDDFKYKCDG</sequence>
<evidence type="ECO:0000313" key="3">
    <source>
        <dbReference type="Proteomes" id="UP001237642"/>
    </source>
</evidence>
<keyword evidence="3" id="KW-1185">Reference proteome</keyword>
<keyword evidence="1" id="KW-0156">Chromatin regulator</keyword>
<evidence type="ECO:0000256" key="1">
    <source>
        <dbReference type="ARBA" id="ARBA00022853"/>
    </source>
</evidence>
<gene>
    <name evidence="2" type="ORF">POM88_023508</name>
</gene>
<dbReference type="EMBL" id="JAUIZM010000005">
    <property type="protein sequence ID" value="KAK1385773.1"/>
    <property type="molecule type" value="Genomic_DNA"/>
</dbReference>
<accession>A0AAD8MVZ7</accession>